<dbReference type="InterPro" id="IPR057666">
    <property type="entry name" value="DrpA_SLOG"/>
</dbReference>
<feature type="domain" description="Smf/DprA SLOG" evidence="2">
    <location>
        <begin position="81"/>
        <end position="294"/>
    </location>
</feature>
<dbReference type="Proteomes" id="UP001139411">
    <property type="component" value="Unassembled WGS sequence"/>
</dbReference>
<comment type="caution">
    <text evidence="3">The sequence shown here is derived from an EMBL/GenBank/DDBJ whole genome shotgun (WGS) entry which is preliminary data.</text>
</comment>
<organism evidence="3 4">
    <name type="scientific">Dyadobacter chenhuakuii</name>
    <dbReference type="NCBI Taxonomy" id="2909339"/>
    <lineage>
        <taxon>Bacteria</taxon>
        <taxon>Pseudomonadati</taxon>
        <taxon>Bacteroidota</taxon>
        <taxon>Cytophagia</taxon>
        <taxon>Cytophagales</taxon>
        <taxon>Spirosomataceae</taxon>
        <taxon>Dyadobacter</taxon>
    </lineage>
</organism>
<evidence type="ECO:0000256" key="1">
    <source>
        <dbReference type="ARBA" id="ARBA00006525"/>
    </source>
</evidence>
<dbReference type="Pfam" id="PF02481">
    <property type="entry name" value="DNA_processg_A"/>
    <property type="match status" value="1"/>
</dbReference>
<protein>
    <submittedName>
        <fullName evidence="3">DNA-protecting protein DprA</fullName>
    </submittedName>
</protein>
<dbReference type="AlphaFoldDB" id="A0A9X1QJN7"/>
<accession>A0A9X1QJN7</accession>
<dbReference type="InterPro" id="IPR003488">
    <property type="entry name" value="DprA"/>
</dbReference>
<name>A0A9X1QJN7_9BACT</name>
<dbReference type="Gene3D" id="3.40.50.450">
    <property type="match status" value="1"/>
</dbReference>
<dbReference type="RefSeq" id="WP_235179786.1">
    <property type="nucleotide sequence ID" value="NZ_JAKFFV010000026.1"/>
</dbReference>
<dbReference type="PANTHER" id="PTHR43022:SF1">
    <property type="entry name" value="PROTEIN SMF"/>
    <property type="match status" value="1"/>
</dbReference>
<sequence>MTNGIISNEKYSPISPFREISAYEALWRQDWASYKKLSELFSRNPGLLPSELVSESKITEISQAIRDVLTKTRSSYKTNFLISGTLDYPKKLNDAREKVELLYFSGNINYIRTKSIAVVGTRNPTPQGIKRTAKLVKMLVHKDLTIVSGLAQGIDTAAHNAAIENGGRTIGVLGTPLNVFYPKTNKELQIQIANDHLLISQVPFIRYSEQSVNGNRFFFPERNKTMSALTEATVIVEAGETSGTLVQAKAALDQGRKLFILESNFQNDKITWPEKFLKRGAIKVKEFEDILNALSR</sequence>
<evidence type="ECO:0000259" key="2">
    <source>
        <dbReference type="Pfam" id="PF02481"/>
    </source>
</evidence>
<dbReference type="GO" id="GO:0009294">
    <property type="term" value="P:DNA-mediated transformation"/>
    <property type="evidence" value="ECO:0007669"/>
    <property type="project" value="InterPro"/>
</dbReference>
<comment type="similarity">
    <text evidence="1">Belongs to the DprA/Smf family.</text>
</comment>
<dbReference type="SUPFAM" id="SSF102405">
    <property type="entry name" value="MCP/YpsA-like"/>
    <property type="match status" value="1"/>
</dbReference>
<evidence type="ECO:0000313" key="3">
    <source>
        <dbReference type="EMBL" id="MCF2501687.1"/>
    </source>
</evidence>
<dbReference type="EMBL" id="JAKFFV010000026">
    <property type="protein sequence ID" value="MCF2501687.1"/>
    <property type="molecule type" value="Genomic_DNA"/>
</dbReference>
<evidence type="ECO:0000313" key="4">
    <source>
        <dbReference type="Proteomes" id="UP001139411"/>
    </source>
</evidence>
<gene>
    <name evidence="3" type="ORF">L0661_25440</name>
</gene>
<reference evidence="3" key="1">
    <citation type="submission" date="2022-01" db="EMBL/GenBank/DDBJ databases">
        <title>Novel species in genus Dyadobacter.</title>
        <authorList>
            <person name="Ma C."/>
        </authorList>
    </citation>
    <scope>NUCLEOTIDE SEQUENCE</scope>
    <source>
        <strain evidence="3">CY357</strain>
    </source>
</reference>
<proteinExistence type="inferred from homology"/>
<dbReference type="PANTHER" id="PTHR43022">
    <property type="entry name" value="PROTEIN SMF"/>
    <property type="match status" value="1"/>
</dbReference>